<keyword evidence="4" id="KW-1185">Reference proteome</keyword>
<dbReference type="InterPro" id="IPR000210">
    <property type="entry name" value="BTB/POZ_dom"/>
</dbReference>
<dbReference type="PANTHER" id="PTHR47843">
    <property type="entry name" value="BTB DOMAIN-CONTAINING PROTEIN-RELATED"/>
    <property type="match status" value="1"/>
</dbReference>
<protein>
    <recommendedName>
        <fullName evidence="2">BTB domain-containing protein</fullName>
    </recommendedName>
</protein>
<dbReference type="RefSeq" id="XP_016231710.1">
    <property type="nucleotide sequence ID" value="XM_016385108.1"/>
</dbReference>
<dbReference type="Proteomes" id="UP000053328">
    <property type="component" value="Unassembled WGS sequence"/>
</dbReference>
<dbReference type="VEuPathDB" id="FungiDB:PV08_10794"/>
<dbReference type="OrthoDB" id="4141102at2759"/>
<dbReference type="PROSITE" id="PS50097">
    <property type="entry name" value="BTB"/>
    <property type="match status" value="1"/>
</dbReference>
<dbReference type="AlphaFoldDB" id="A0A0D2BJM3"/>
<dbReference type="GeneID" id="27337877"/>
<dbReference type="SUPFAM" id="SSF54695">
    <property type="entry name" value="POZ domain"/>
    <property type="match status" value="1"/>
</dbReference>
<dbReference type="STRING" id="91928.A0A0D2BJM3"/>
<evidence type="ECO:0000259" key="2">
    <source>
        <dbReference type="PROSITE" id="PS50097"/>
    </source>
</evidence>
<proteinExistence type="predicted"/>
<sequence length="236" mass="27146">MATPPSTVFSSPIVTVLVGPGKAPYSVHKDVLVQASPFFADRLAQGTANNSTTNEVTFPDPDVTREPFISFIYWAYYGTIDPRQLNVFGSVWLKHSWLLAYKLRMPQWQNRIIDALIDTCWKKRRVEISELAWLVNHVPRHSNLFRLALDQFAYDISDKGVKYDDKELKRLFDTSSFSICDILRTIAGIAKSEEPIADRKRYYEPEKAEKVEEKKKRKTEDTQPSEGTTIKRPKSD</sequence>
<dbReference type="InterPro" id="IPR011333">
    <property type="entry name" value="SKP1/BTB/POZ_sf"/>
</dbReference>
<dbReference type="PANTHER" id="PTHR47843:SF2">
    <property type="entry name" value="BTB DOMAIN-CONTAINING PROTEIN"/>
    <property type="match status" value="1"/>
</dbReference>
<dbReference type="Gene3D" id="3.30.710.10">
    <property type="entry name" value="Potassium Channel Kv1.1, Chain A"/>
    <property type="match status" value="1"/>
</dbReference>
<feature type="compositionally biased region" description="Basic and acidic residues" evidence="1">
    <location>
        <begin position="201"/>
        <end position="221"/>
    </location>
</feature>
<feature type="region of interest" description="Disordered" evidence="1">
    <location>
        <begin position="201"/>
        <end position="236"/>
    </location>
</feature>
<evidence type="ECO:0000313" key="4">
    <source>
        <dbReference type="Proteomes" id="UP000053328"/>
    </source>
</evidence>
<dbReference type="CDD" id="cd18186">
    <property type="entry name" value="BTB_POZ_ZBTB_KLHL-like"/>
    <property type="match status" value="1"/>
</dbReference>
<dbReference type="Pfam" id="PF00651">
    <property type="entry name" value="BTB"/>
    <property type="match status" value="1"/>
</dbReference>
<accession>A0A0D2BJM3</accession>
<gene>
    <name evidence="3" type="ORF">PV08_10794</name>
</gene>
<name>A0A0D2BJM3_9EURO</name>
<dbReference type="HOGENOM" id="CLU_1175444_0_0_1"/>
<evidence type="ECO:0000256" key="1">
    <source>
        <dbReference type="SAM" id="MobiDB-lite"/>
    </source>
</evidence>
<organism evidence="3 4">
    <name type="scientific">Exophiala spinifera</name>
    <dbReference type="NCBI Taxonomy" id="91928"/>
    <lineage>
        <taxon>Eukaryota</taxon>
        <taxon>Fungi</taxon>
        <taxon>Dikarya</taxon>
        <taxon>Ascomycota</taxon>
        <taxon>Pezizomycotina</taxon>
        <taxon>Eurotiomycetes</taxon>
        <taxon>Chaetothyriomycetidae</taxon>
        <taxon>Chaetothyriales</taxon>
        <taxon>Herpotrichiellaceae</taxon>
        <taxon>Exophiala</taxon>
    </lineage>
</organism>
<reference evidence="3 4" key="1">
    <citation type="submission" date="2015-01" db="EMBL/GenBank/DDBJ databases">
        <title>The Genome Sequence of Exophiala spinifera CBS89968.</title>
        <authorList>
            <consortium name="The Broad Institute Genomics Platform"/>
            <person name="Cuomo C."/>
            <person name="de Hoog S."/>
            <person name="Gorbushina A."/>
            <person name="Stielow B."/>
            <person name="Teixiera M."/>
            <person name="Abouelleil A."/>
            <person name="Chapman S.B."/>
            <person name="Priest M."/>
            <person name="Young S.K."/>
            <person name="Wortman J."/>
            <person name="Nusbaum C."/>
            <person name="Birren B."/>
        </authorList>
    </citation>
    <scope>NUCLEOTIDE SEQUENCE [LARGE SCALE GENOMIC DNA]</scope>
    <source>
        <strain evidence="3 4">CBS 89968</strain>
    </source>
</reference>
<dbReference type="EMBL" id="KN847499">
    <property type="protein sequence ID" value="KIW11494.1"/>
    <property type="molecule type" value="Genomic_DNA"/>
</dbReference>
<feature type="domain" description="BTB" evidence="2">
    <location>
        <begin position="14"/>
        <end position="84"/>
    </location>
</feature>
<evidence type="ECO:0000313" key="3">
    <source>
        <dbReference type="EMBL" id="KIW11494.1"/>
    </source>
</evidence>